<evidence type="ECO:0000313" key="6">
    <source>
        <dbReference type="Proteomes" id="UP001059596"/>
    </source>
</evidence>
<accession>A0A9P9YMQ2</accession>
<feature type="region of interest" description="Disordered" evidence="2">
    <location>
        <begin position="87"/>
        <end position="167"/>
    </location>
</feature>
<gene>
    <name evidence="5" type="ORF">M5D96_006982</name>
</gene>
<feature type="transmembrane region" description="Helical" evidence="3">
    <location>
        <begin position="326"/>
        <end position="347"/>
    </location>
</feature>
<dbReference type="GO" id="GO:0005794">
    <property type="term" value="C:Golgi apparatus"/>
    <property type="evidence" value="ECO:0007669"/>
    <property type="project" value="TreeGrafter"/>
</dbReference>
<dbReference type="PANTHER" id="PTHR11675">
    <property type="entry name" value="N-ACETYLGALACTOSAMINYLTRANSFERASE"/>
    <property type="match status" value="1"/>
</dbReference>
<sequence>MAFIWRRRSTTIVKLVAFLLAIWFCIAFLVYTDDTRRRASQDGGGGGSGVGSALGGGGAGGLGDPVAMALRNEPVVEDFGINGNVIGGGGGGGSGGGGGGGGQKQVHDEADIPPTVGKHKIDLQAERLRKKAAEQPKKKPQDDTKKVIDAPSDFEENPGELGKPVHLPKEMSDEMKKAVDDGWTKNAFNQYVSDLISVHRTLPDPRDAWCKDEAHYLTNLPKTDVIICFHNEAWTVLLRTVHSVLDRSPEHLLGKIILVDDYSDMPHLKRQLEDYFAAYPKVQIIRGQKREGLIRARIWVPTMPSPPFSPIWIPIASAQKDGWNRFWIALPVIPPLLFVQLLMLLAMRLWSTTIVILLALMLEDLIGICSSAGTQFLKEKGSAIMDFQMPSTAVDSPKAA</sequence>
<dbReference type="Pfam" id="PF00535">
    <property type="entry name" value="Glycos_transf_2"/>
    <property type="match status" value="1"/>
</dbReference>
<dbReference type="InterPro" id="IPR001173">
    <property type="entry name" value="Glyco_trans_2-like"/>
</dbReference>
<keyword evidence="3" id="KW-1133">Transmembrane helix</keyword>
<organism evidence="5 6">
    <name type="scientific">Drosophila gunungcola</name>
    <name type="common">fruit fly</name>
    <dbReference type="NCBI Taxonomy" id="103775"/>
    <lineage>
        <taxon>Eukaryota</taxon>
        <taxon>Metazoa</taxon>
        <taxon>Ecdysozoa</taxon>
        <taxon>Arthropoda</taxon>
        <taxon>Hexapoda</taxon>
        <taxon>Insecta</taxon>
        <taxon>Pterygota</taxon>
        <taxon>Neoptera</taxon>
        <taxon>Endopterygota</taxon>
        <taxon>Diptera</taxon>
        <taxon>Brachycera</taxon>
        <taxon>Muscomorpha</taxon>
        <taxon>Ephydroidea</taxon>
        <taxon>Drosophilidae</taxon>
        <taxon>Drosophila</taxon>
        <taxon>Sophophora</taxon>
    </lineage>
</organism>
<feature type="transmembrane region" description="Helical" evidence="3">
    <location>
        <begin position="12"/>
        <end position="31"/>
    </location>
</feature>
<proteinExistence type="predicted"/>
<dbReference type="AlphaFoldDB" id="A0A9P9YMQ2"/>
<name>A0A9P9YMQ2_9MUSC</name>
<dbReference type="Gene3D" id="3.90.550.10">
    <property type="entry name" value="Spore Coat Polysaccharide Biosynthesis Protein SpsA, Chain A"/>
    <property type="match status" value="1"/>
</dbReference>
<protein>
    <recommendedName>
        <fullName evidence="4">Glycosyltransferase 2-like domain-containing protein</fullName>
    </recommendedName>
</protein>
<keyword evidence="1" id="KW-1015">Disulfide bond</keyword>
<dbReference type="GO" id="GO:0006493">
    <property type="term" value="P:protein O-linked glycosylation"/>
    <property type="evidence" value="ECO:0007669"/>
    <property type="project" value="TreeGrafter"/>
</dbReference>
<dbReference type="EMBL" id="JAMKOV010000005">
    <property type="protein sequence ID" value="KAI8039568.1"/>
    <property type="molecule type" value="Genomic_DNA"/>
</dbReference>
<dbReference type="SUPFAM" id="SSF53448">
    <property type="entry name" value="Nucleotide-diphospho-sugar transferases"/>
    <property type="match status" value="1"/>
</dbReference>
<keyword evidence="6" id="KW-1185">Reference proteome</keyword>
<dbReference type="Proteomes" id="UP001059596">
    <property type="component" value="Unassembled WGS sequence"/>
</dbReference>
<comment type="caution">
    <text evidence="5">The sequence shown here is derived from an EMBL/GenBank/DDBJ whole genome shotgun (WGS) entry which is preliminary data.</text>
</comment>
<dbReference type="GO" id="GO:0004653">
    <property type="term" value="F:polypeptide N-acetylgalactosaminyltransferase activity"/>
    <property type="evidence" value="ECO:0007669"/>
    <property type="project" value="TreeGrafter"/>
</dbReference>
<evidence type="ECO:0000256" key="3">
    <source>
        <dbReference type="SAM" id="Phobius"/>
    </source>
</evidence>
<keyword evidence="3" id="KW-0812">Transmembrane</keyword>
<evidence type="ECO:0000313" key="5">
    <source>
        <dbReference type="EMBL" id="KAI8039568.1"/>
    </source>
</evidence>
<evidence type="ECO:0000256" key="2">
    <source>
        <dbReference type="SAM" id="MobiDB-lite"/>
    </source>
</evidence>
<feature type="compositionally biased region" description="Basic and acidic residues" evidence="2">
    <location>
        <begin position="119"/>
        <end position="148"/>
    </location>
</feature>
<dbReference type="PANTHER" id="PTHR11675:SF131">
    <property type="entry name" value="POLYPEPTIDE N-ACETYLGALACTOSAMINYLTRANSFERASE 9-RELATED"/>
    <property type="match status" value="1"/>
</dbReference>
<evidence type="ECO:0000259" key="4">
    <source>
        <dbReference type="Pfam" id="PF00535"/>
    </source>
</evidence>
<feature type="compositionally biased region" description="Gly residues" evidence="2">
    <location>
        <begin position="87"/>
        <end position="103"/>
    </location>
</feature>
<evidence type="ECO:0000256" key="1">
    <source>
        <dbReference type="ARBA" id="ARBA00023157"/>
    </source>
</evidence>
<dbReference type="InterPro" id="IPR029044">
    <property type="entry name" value="Nucleotide-diphossugar_trans"/>
</dbReference>
<keyword evidence="3" id="KW-0472">Membrane</keyword>
<feature type="transmembrane region" description="Helical" evidence="3">
    <location>
        <begin position="353"/>
        <end position="377"/>
    </location>
</feature>
<reference evidence="5" key="1">
    <citation type="journal article" date="2023" name="Genome Biol. Evol.">
        <title>Long-read-based Genome Assembly of Drosophila gunungcola Reveals Fewer Chemosensory Genes in Flower-breeding Species.</title>
        <authorList>
            <person name="Negi A."/>
            <person name="Liao B.Y."/>
            <person name="Yeh S.D."/>
        </authorList>
    </citation>
    <scope>NUCLEOTIDE SEQUENCE</scope>
    <source>
        <strain evidence="5">Sukarami</strain>
    </source>
</reference>
<feature type="domain" description="Glycosyltransferase 2-like" evidence="4">
    <location>
        <begin position="225"/>
        <end position="297"/>
    </location>
</feature>